<feature type="region of interest" description="Disordered" evidence="1">
    <location>
        <begin position="40"/>
        <end position="90"/>
    </location>
</feature>
<reference evidence="4" key="1">
    <citation type="journal article" date="2019" name="Int. J. Syst. Evol. Microbiol.">
        <title>The Global Catalogue of Microorganisms (GCM) 10K type strain sequencing project: providing services to taxonomists for standard genome sequencing and annotation.</title>
        <authorList>
            <consortium name="The Broad Institute Genomics Platform"/>
            <consortium name="The Broad Institute Genome Sequencing Center for Infectious Disease"/>
            <person name="Wu L."/>
            <person name="Ma J."/>
        </authorList>
    </citation>
    <scope>NUCLEOTIDE SEQUENCE [LARGE SCALE GENOMIC DNA]</scope>
    <source>
        <strain evidence="4">CGMCC 1.19062</strain>
    </source>
</reference>
<keyword evidence="2" id="KW-0732">Signal</keyword>
<feature type="signal peptide" evidence="2">
    <location>
        <begin position="1"/>
        <end position="30"/>
    </location>
</feature>
<keyword evidence="4" id="KW-1185">Reference proteome</keyword>
<dbReference type="EMBL" id="JBHUIP010000012">
    <property type="protein sequence ID" value="MFD2264099.1"/>
    <property type="molecule type" value="Genomic_DNA"/>
</dbReference>
<organism evidence="3 4">
    <name type="scientific">Lacibacterium aquatile</name>
    <dbReference type="NCBI Taxonomy" id="1168082"/>
    <lineage>
        <taxon>Bacteria</taxon>
        <taxon>Pseudomonadati</taxon>
        <taxon>Pseudomonadota</taxon>
        <taxon>Alphaproteobacteria</taxon>
        <taxon>Rhodospirillales</taxon>
        <taxon>Rhodospirillaceae</taxon>
    </lineage>
</organism>
<evidence type="ECO:0000313" key="3">
    <source>
        <dbReference type="EMBL" id="MFD2264099.1"/>
    </source>
</evidence>
<protein>
    <submittedName>
        <fullName evidence="3">Uncharacterized protein</fullName>
    </submittedName>
</protein>
<evidence type="ECO:0000256" key="1">
    <source>
        <dbReference type="SAM" id="MobiDB-lite"/>
    </source>
</evidence>
<proteinExistence type="predicted"/>
<feature type="chain" id="PRO_5045615728" evidence="2">
    <location>
        <begin position="31"/>
        <end position="252"/>
    </location>
</feature>
<dbReference type="Proteomes" id="UP001597295">
    <property type="component" value="Unassembled WGS sequence"/>
</dbReference>
<gene>
    <name evidence="3" type="ORF">ACFSM5_14450</name>
</gene>
<comment type="caution">
    <text evidence="3">The sequence shown here is derived from an EMBL/GenBank/DDBJ whole genome shotgun (WGS) entry which is preliminary data.</text>
</comment>
<sequence>MRSLASRCWKSRYQTVGLALALGLPFSAGALDLNQAMPLPDPVTEAASPTAAQTPPTQTPPASTPGQARGTAPTGQILSPPPPPVAFPAPAPVPPPTPVVVAPPPAAAPPPAPGAPPRADALARMQAMLGRAFSDVERKAVIDAGRAETSELRIVHSDYADRTAALTHVYRGRVIELLPPLNQFAEAAAIDLKPVIERERGMPMTKDEQQGMLNLDASRRQSALAIRQRYVAAIAGRTGLSPQQVNDALNGR</sequence>
<feature type="compositionally biased region" description="Low complexity" evidence="1">
    <location>
        <begin position="46"/>
        <end position="56"/>
    </location>
</feature>
<evidence type="ECO:0000256" key="2">
    <source>
        <dbReference type="SAM" id="SignalP"/>
    </source>
</evidence>
<feature type="compositionally biased region" description="Pro residues" evidence="1">
    <location>
        <begin position="79"/>
        <end position="90"/>
    </location>
</feature>
<evidence type="ECO:0000313" key="4">
    <source>
        <dbReference type="Proteomes" id="UP001597295"/>
    </source>
</evidence>
<accession>A0ABW5DUG9</accession>
<name>A0ABW5DUG9_9PROT</name>